<evidence type="ECO:0000256" key="4">
    <source>
        <dbReference type="HAMAP-Rule" id="MF_00270"/>
    </source>
</evidence>
<dbReference type="Proteomes" id="UP000008637">
    <property type="component" value="Chromosome"/>
</dbReference>
<keyword evidence="2 4" id="KW-0689">Ribosomal protein</keyword>
<dbReference type="Gene3D" id="4.10.640.10">
    <property type="entry name" value="Ribosomal protein S18"/>
    <property type="match status" value="1"/>
</dbReference>
<keyword evidence="4" id="KW-0699">rRNA-binding</keyword>
<dbReference type="InterPro" id="IPR001648">
    <property type="entry name" value="Ribosomal_bS18"/>
</dbReference>
<dbReference type="HAMAP" id="MF_00270">
    <property type="entry name" value="Ribosomal_bS18"/>
    <property type="match status" value="1"/>
</dbReference>
<evidence type="ECO:0000256" key="2">
    <source>
        <dbReference type="ARBA" id="ARBA00022980"/>
    </source>
</evidence>
<evidence type="ECO:0000256" key="1">
    <source>
        <dbReference type="ARBA" id="ARBA00005589"/>
    </source>
</evidence>
<dbReference type="HOGENOM" id="CLU_148710_0_1_14"/>
<dbReference type="GO" id="GO:0022627">
    <property type="term" value="C:cytosolic small ribosomal subunit"/>
    <property type="evidence" value="ECO:0007669"/>
    <property type="project" value="TreeGrafter"/>
</dbReference>
<dbReference type="EMBL" id="FR773153">
    <property type="protein sequence ID" value="CBY92025.1"/>
    <property type="molecule type" value="Genomic_DNA"/>
</dbReference>
<dbReference type="OrthoDB" id="9812008at2"/>
<dbReference type="PRINTS" id="PR00974">
    <property type="entry name" value="RIBOSOMALS18"/>
</dbReference>
<proteinExistence type="inferred from homology"/>
<evidence type="ECO:0000256" key="5">
    <source>
        <dbReference type="RuleBase" id="RU003910"/>
    </source>
</evidence>
<feature type="region of interest" description="Disordered" evidence="6">
    <location>
        <begin position="1"/>
        <end position="27"/>
    </location>
</feature>
<comment type="similarity">
    <text evidence="1 4 5">Belongs to the bacterial ribosomal protein bS18 family.</text>
</comment>
<keyword evidence="4" id="KW-0694">RNA-binding</keyword>
<dbReference type="GO" id="GO:0070181">
    <property type="term" value="F:small ribosomal subunit rRNA binding"/>
    <property type="evidence" value="ECO:0007669"/>
    <property type="project" value="TreeGrafter"/>
</dbReference>
<protein>
    <recommendedName>
        <fullName evidence="4">Small ribosomal subunit protein bS18</fullName>
    </recommendedName>
</protein>
<reference evidence="7 8" key="1">
    <citation type="journal article" date="2011" name="J. Bacteriol.">
        <title>Complete genome sequence of Mycoplasma haemofelis, a hemotropic mycoplasma.</title>
        <authorList>
            <person name="Barker E.N."/>
            <person name="Helps C.R."/>
            <person name="Peters I.R."/>
            <person name="Darby A.C."/>
            <person name="Radford A.D."/>
            <person name="Tasker S."/>
        </authorList>
    </citation>
    <scope>NUCLEOTIDE SEQUENCE [LARGE SCALE GENOMIC DNA]</scope>
    <source>
        <strain evidence="7 8">Langford 1</strain>
    </source>
</reference>
<feature type="compositionally biased region" description="Polar residues" evidence="6">
    <location>
        <begin position="1"/>
        <end position="19"/>
    </location>
</feature>
<comment type="function">
    <text evidence="4">Binds as a heterodimer with protein bS6 to the central domain of the 16S rRNA, where it helps stabilize the platform of the 30S subunit.</text>
</comment>
<dbReference type="GO" id="GO:0006412">
    <property type="term" value="P:translation"/>
    <property type="evidence" value="ECO:0007669"/>
    <property type="project" value="UniProtKB-UniRule"/>
</dbReference>
<dbReference type="InterPro" id="IPR036870">
    <property type="entry name" value="Ribosomal_bS18_sf"/>
</dbReference>
<evidence type="ECO:0000313" key="8">
    <source>
        <dbReference type="Proteomes" id="UP000008637"/>
    </source>
</evidence>
<comment type="subunit">
    <text evidence="4">Part of the 30S ribosomal subunit. Forms a tight heterodimer with protein bS6.</text>
</comment>
<dbReference type="GO" id="GO:0003735">
    <property type="term" value="F:structural constituent of ribosome"/>
    <property type="evidence" value="ECO:0007669"/>
    <property type="project" value="InterPro"/>
</dbReference>
<dbReference type="PANTHER" id="PTHR13479:SF40">
    <property type="entry name" value="SMALL RIBOSOMAL SUBUNIT PROTEIN BS18M"/>
    <property type="match status" value="1"/>
</dbReference>
<dbReference type="AlphaFoldDB" id="E8ZGJ5"/>
<evidence type="ECO:0000313" key="7">
    <source>
        <dbReference type="EMBL" id="CBY92025.1"/>
    </source>
</evidence>
<accession>E8ZGJ5</accession>
<dbReference type="SUPFAM" id="SSF46911">
    <property type="entry name" value="Ribosomal protein S18"/>
    <property type="match status" value="1"/>
</dbReference>
<name>E8ZGJ5_MYCHL</name>
<evidence type="ECO:0000256" key="3">
    <source>
        <dbReference type="ARBA" id="ARBA00023274"/>
    </source>
</evidence>
<dbReference type="Pfam" id="PF01084">
    <property type="entry name" value="Ribosomal_S18"/>
    <property type="match status" value="1"/>
</dbReference>
<dbReference type="KEGG" id="mha:HF1_00170"/>
<keyword evidence="8" id="KW-1185">Reference proteome</keyword>
<evidence type="ECO:0000256" key="6">
    <source>
        <dbReference type="SAM" id="MobiDB-lite"/>
    </source>
</evidence>
<organism evidence="7 8">
    <name type="scientific">Mycoplasma haemofelis (strain Langford 1)</name>
    <name type="common">Haemobartonella felis</name>
    <dbReference type="NCBI Taxonomy" id="941640"/>
    <lineage>
        <taxon>Bacteria</taxon>
        <taxon>Bacillati</taxon>
        <taxon>Mycoplasmatota</taxon>
        <taxon>Mollicutes</taxon>
        <taxon>Mycoplasmataceae</taxon>
        <taxon>Mycoplasma</taxon>
    </lineage>
</organism>
<dbReference type="NCBIfam" id="TIGR00165">
    <property type="entry name" value="S18"/>
    <property type="match status" value="1"/>
</dbReference>
<sequence length="94" mass="11096">MENQQPQNNNTTASTQEATTPIRKKRRKYKKVCWLCKWGCLHIDYKNTDFLKRYLKNNKIITHKITGNCLRHQHQIAFAIKRARVVALLPFVGD</sequence>
<gene>
    <name evidence="4 7" type="primary">rpsR</name>
    <name evidence="7" type="ordered locus">HF1_00170</name>
</gene>
<dbReference type="PANTHER" id="PTHR13479">
    <property type="entry name" value="30S RIBOSOMAL PROTEIN S18"/>
    <property type="match status" value="1"/>
</dbReference>
<keyword evidence="3 4" id="KW-0687">Ribonucleoprotein</keyword>